<proteinExistence type="predicted"/>
<reference evidence="1" key="1">
    <citation type="submission" date="2018-05" db="EMBL/GenBank/DDBJ databases">
        <authorList>
            <person name="Lanie J.A."/>
            <person name="Ng W.-L."/>
            <person name="Kazmierczak K.M."/>
            <person name="Andrzejewski T.M."/>
            <person name="Davidsen T.M."/>
            <person name="Wayne K.J."/>
            <person name="Tettelin H."/>
            <person name="Glass J.I."/>
            <person name="Rusch D."/>
            <person name="Podicherti R."/>
            <person name="Tsui H.-C.T."/>
            <person name="Winkler M.E."/>
        </authorList>
    </citation>
    <scope>NUCLEOTIDE SEQUENCE</scope>
</reference>
<protein>
    <submittedName>
        <fullName evidence="1">Uncharacterized protein</fullName>
    </submittedName>
</protein>
<name>A0A381NLB8_9ZZZZ</name>
<dbReference type="AlphaFoldDB" id="A0A381NLB8"/>
<evidence type="ECO:0000313" key="1">
    <source>
        <dbReference type="EMBL" id="SUZ55392.1"/>
    </source>
</evidence>
<gene>
    <name evidence="1" type="ORF">METZ01_LOCUS8246</name>
</gene>
<dbReference type="EMBL" id="UINC01000443">
    <property type="protein sequence ID" value="SUZ55392.1"/>
    <property type="molecule type" value="Genomic_DNA"/>
</dbReference>
<organism evidence="1">
    <name type="scientific">marine metagenome</name>
    <dbReference type="NCBI Taxonomy" id="408172"/>
    <lineage>
        <taxon>unclassified sequences</taxon>
        <taxon>metagenomes</taxon>
        <taxon>ecological metagenomes</taxon>
    </lineage>
</organism>
<sequence length="123" mass="14120">MKSYQFYLINSKKSEEVVNGLKQLTLGCENRADAYGFIWIDGEKYIQQIQLLFGEVVLEWFAGKGVKCSRTNRALEVPKGIGFHKGVRILHPVEDKAIIESVLKEARNADYPPEWSDKILEKF</sequence>
<accession>A0A381NLB8</accession>